<dbReference type="CDD" id="cd00340">
    <property type="entry name" value="GSH_Peroxidase"/>
    <property type="match status" value="1"/>
</dbReference>
<dbReference type="PIRSF" id="PIRSF000303">
    <property type="entry name" value="Glutathion_perox"/>
    <property type="match status" value="1"/>
</dbReference>
<dbReference type="InterPro" id="IPR029759">
    <property type="entry name" value="GPX_AS"/>
</dbReference>
<dbReference type="PROSITE" id="PS00460">
    <property type="entry name" value="GLUTATHIONE_PEROXID_1"/>
    <property type="match status" value="1"/>
</dbReference>
<evidence type="ECO:0000313" key="7">
    <source>
        <dbReference type="Proteomes" id="UP001305421"/>
    </source>
</evidence>
<dbReference type="Pfam" id="PF00255">
    <property type="entry name" value="GSHPx"/>
    <property type="match status" value="1"/>
</dbReference>
<dbReference type="PRINTS" id="PR01011">
    <property type="entry name" value="GLUTPROXDASE"/>
</dbReference>
<reference evidence="6 7" key="1">
    <citation type="submission" date="2022-12" db="EMBL/GenBank/DDBJ databases">
        <title>Two new species, Stenotrophomonas aracearum and Stenotrophomonas oahuensis, isolated from Anthurium (Araceae family) in Hawaii.</title>
        <authorList>
            <person name="Chunag S.C."/>
            <person name="Dobhal S."/>
            <person name="Alvarez A."/>
            <person name="Arif M."/>
        </authorList>
    </citation>
    <scope>NUCLEOTIDE SEQUENCE [LARGE SCALE GENOMIC DNA]</scope>
    <source>
        <strain evidence="6 7">A5588</strain>
    </source>
</reference>
<sequence>MSQTVYDIPVTTIEGQPSSLADYRGKVLLVVNVASKCGLTPQYEGLQALYADKQAAGLEVLGFPANNFLAQEPGSDAEIQQFCQLEYNVSFPMFAKVSVAGDDIHPLYQQLTQAQPAATGEGPMREKLQGAVAKYPDLMVNPAPGVLWNFEKFLVGRNGQVVARFAPDVPANDPRLLDAIDAALAA</sequence>
<evidence type="ECO:0000256" key="2">
    <source>
        <dbReference type="ARBA" id="ARBA00022559"/>
    </source>
</evidence>
<dbReference type="SUPFAM" id="SSF52833">
    <property type="entry name" value="Thioredoxin-like"/>
    <property type="match status" value="1"/>
</dbReference>
<gene>
    <name evidence="6" type="ORF">PDM28_19180</name>
</gene>
<accession>A0ABY9YED6</accession>
<dbReference type="InterPro" id="IPR036249">
    <property type="entry name" value="Thioredoxin-like_sf"/>
</dbReference>
<dbReference type="InterPro" id="IPR013766">
    <property type="entry name" value="Thioredoxin_domain"/>
</dbReference>
<proteinExistence type="inferred from homology"/>
<evidence type="ECO:0000256" key="3">
    <source>
        <dbReference type="ARBA" id="ARBA00023002"/>
    </source>
</evidence>
<evidence type="ECO:0000256" key="4">
    <source>
        <dbReference type="RuleBase" id="RU000499"/>
    </source>
</evidence>
<dbReference type="PROSITE" id="PS51352">
    <property type="entry name" value="THIOREDOXIN_2"/>
    <property type="match status" value="1"/>
</dbReference>
<evidence type="ECO:0000313" key="6">
    <source>
        <dbReference type="EMBL" id="WNH48743.1"/>
    </source>
</evidence>
<dbReference type="EMBL" id="CP115543">
    <property type="protein sequence ID" value="WNH48743.1"/>
    <property type="molecule type" value="Genomic_DNA"/>
</dbReference>
<dbReference type="InterPro" id="IPR000889">
    <property type="entry name" value="Glutathione_peroxidase"/>
</dbReference>
<evidence type="ECO:0000259" key="5">
    <source>
        <dbReference type="PROSITE" id="PS51352"/>
    </source>
</evidence>
<dbReference type="PANTHER" id="PTHR11592">
    <property type="entry name" value="GLUTATHIONE PEROXIDASE"/>
    <property type="match status" value="1"/>
</dbReference>
<keyword evidence="3 4" id="KW-0560">Oxidoreductase</keyword>
<protein>
    <recommendedName>
        <fullName evidence="4">Glutathione peroxidase</fullName>
    </recommendedName>
</protein>
<dbReference type="Gene3D" id="3.40.30.10">
    <property type="entry name" value="Glutaredoxin"/>
    <property type="match status" value="1"/>
</dbReference>
<dbReference type="PANTHER" id="PTHR11592:SF40">
    <property type="entry name" value="THIOREDOXIN_GLUTATHIONE PEROXIDASE BTUE"/>
    <property type="match status" value="1"/>
</dbReference>
<dbReference type="Proteomes" id="UP001305421">
    <property type="component" value="Chromosome"/>
</dbReference>
<keyword evidence="7" id="KW-1185">Reference proteome</keyword>
<organism evidence="6 7">
    <name type="scientific">Stenotrophomonas aracearum</name>
    <dbReference type="NCBI Taxonomy" id="3003272"/>
    <lineage>
        <taxon>Bacteria</taxon>
        <taxon>Pseudomonadati</taxon>
        <taxon>Pseudomonadota</taxon>
        <taxon>Gammaproteobacteria</taxon>
        <taxon>Lysobacterales</taxon>
        <taxon>Lysobacteraceae</taxon>
        <taxon>Stenotrophomonas</taxon>
    </lineage>
</organism>
<dbReference type="RefSeq" id="WP_311183277.1">
    <property type="nucleotide sequence ID" value="NZ_CP115543.1"/>
</dbReference>
<comment type="similarity">
    <text evidence="1 4">Belongs to the glutathione peroxidase family.</text>
</comment>
<feature type="domain" description="Thioredoxin" evidence="5">
    <location>
        <begin position="1"/>
        <end position="185"/>
    </location>
</feature>
<dbReference type="GO" id="GO:0004601">
    <property type="term" value="F:peroxidase activity"/>
    <property type="evidence" value="ECO:0007669"/>
    <property type="project" value="UniProtKB-KW"/>
</dbReference>
<dbReference type="PROSITE" id="PS51355">
    <property type="entry name" value="GLUTATHIONE_PEROXID_3"/>
    <property type="match status" value="1"/>
</dbReference>
<keyword evidence="2 4" id="KW-0575">Peroxidase</keyword>
<evidence type="ECO:0000256" key="1">
    <source>
        <dbReference type="ARBA" id="ARBA00006926"/>
    </source>
</evidence>
<name>A0ABY9YED6_9GAMM</name>